<accession>A0AA36HM28</accession>
<evidence type="ECO:0000313" key="2">
    <source>
        <dbReference type="EMBL" id="CAJ1371660.1"/>
    </source>
</evidence>
<organism evidence="2 3">
    <name type="scientific">Effrenium voratum</name>
    <dbReference type="NCBI Taxonomy" id="2562239"/>
    <lineage>
        <taxon>Eukaryota</taxon>
        <taxon>Sar</taxon>
        <taxon>Alveolata</taxon>
        <taxon>Dinophyceae</taxon>
        <taxon>Suessiales</taxon>
        <taxon>Symbiodiniaceae</taxon>
        <taxon>Effrenium</taxon>
    </lineage>
</organism>
<evidence type="ECO:0000256" key="1">
    <source>
        <dbReference type="SAM" id="MobiDB-lite"/>
    </source>
</evidence>
<evidence type="ECO:0000313" key="3">
    <source>
        <dbReference type="Proteomes" id="UP001178507"/>
    </source>
</evidence>
<sequence length="291" mass="32899">MGRDRRKSRSRSRRRSSDDEDLSPDARIELLEVENETLKAENRELRKKLVEALRRGGGSDRREPEEKADRRRRSAPEPREEEPEEEEAGGSDSNAVLLANAQMEAYNEPIPNNIPGEKRMPLVAGKMKRFMACFADKVQILDLKSGQAIIKDHNSFVKRYTCVFRESGSKLSGACTKRFYFDAKGPTYCLDYETHQSLVTAMPGTPPDGKLGVREPRTEHLIVLYEEKGGKITKMWLKQDADKLGADTYAGEDILAASEAFKQFEAKIKELKGGKTGEYIFHNYHDIPSVG</sequence>
<proteinExistence type="predicted"/>
<feature type="region of interest" description="Disordered" evidence="1">
    <location>
        <begin position="51"/>
        <end position="93"/>
    </location>
</feature>
<dbReference type="EMBL" id="CAUJNA010000091">
    <property type="protein sequence ID" value="CAJ1371660.1"/>
    <property type="molecule type" value="Genomic_DNA"/>
</dbReference>
<comment type="caution">
    <text evidence="2">The sequence shown here is derived from an EMBL/GenBank/DDBJ whole genome shotgun (WGS) entry which is preliminary data.</text>
</comment>
<reference evidence="2" key="1">
    <citation type="submission" date="2023-08" db="EMBL/GenBank/DDBJ databases">
        <authorList>
            <person name="Chen Y."/>
            <person name="Shah S."/>
            <person name="Dougan E. K."/>
            <person name="Thang M."/>
            <person name="Chan C."/>
        </authorList>
    </citation>
    <scope>NUCLEOTIDE SEQUENCE</scope>
</reference>
<dbReference type="AlphaFoldDB" id="A0AA36HM28"/>
<gene>
    <name evidence="2" type="ORF">EVOR1521_LOCUS1930</name>
</gene>
<dbReference type="Gene3D" id="3.10.450.50">
    <property type="match status" value="1"/>
</dbReference>
<name>A0AA36HM28_9DINO</name>
<feature type="compositionally biased region" description="Basic and acidic residues" evidence="1">
    <location>
        <begin position="51"/>
        <end position="78"/>
    </location>
</feature>
<feature type="region of interest" description="Disordered" evidence="1">
    <location>
        <begin position="1"/>
        <end position="26"/>
    </location>
</feature>
<feature type="compositionally biased region" description="Basic residues" evidence="1">
    <location>
        <begin position="1"/>
        <end position="14"/>
    </location>
</feature>
<keyword evidence="3" id="KW-1185">Reference proteome</keyword>
<feature type="compositionally biased region" description="Acidic residues" evidence="1">
    <location>
        <begin position="79"/>
        <end position="89"/>
    </location>
</feature>
<protein>
    <submittedName>
        <fullName evidence="2">Uncharacterized protein</fullName>
    </submittedName>
</protein>
<dbReference type="Proteomes" id="UP001178507">
    <property type="component" value="Unassembled WGS sequence"/>
</dbReference>